<comment type="caution">
    <text evidence="1">The sequence shown here is derived from an EMBL/GenBank/DDBJ whole genome shotgun (WGS) entry which is preliminary data.</text>
</comment>
<evidence type="ECO:0000313" key="1">
    <source>
        <dbReference type="EMBL" id="KAH3822465.1"/>
    </source>
</evidence>
<proteinExistence type="predicted"/>
<reference evidence="1" key="1">
    <citation type="journal article" date="2019" name="bioRxiv">
        <title>The Genome of the Zebra Mussel, Dreissena polymorpha: A Resource for Invasive Species Research.</title>
        <authorList>
            <person name="McCartney M.A."/>
            <person name="Auch B."/>
            <person name="Kono T."/>
            <person name="Mallez S."/>
            <person name="Zhang Y."/>
            <person name="Obille A."/>
            <person name="Becker A."/>
            <person name="Abrahante J.E."/>
            <person name="Garbe J."/>
            <person name="Badalamenti J.P."/>
            <person name="Herman A."/>
            <person name="Mangelson H."/>
            <person name="Liachko I."/>
            <person name="Sullivan S."/>
            <person name="Sone E.D."/>
            <person name="Koren S."/>
            <person name="Silverstein K.A.T."/>
            <person name="Beckman K.B."/>
            <person name="Gohl D.M."/>
        </authorList>
    </citation>
    <scope>NUCLEOTIDE SEQUENCE</scope>
    <source>
        <strain evidence="1">Duluth1</strain>
        <tissue evidence="1">Whole animal</tissue>
    </source>
</reference>
<protein>
    <submittedName>
        <fullName evidence="1">Uncharacterized protein</fullName>
    </submittedName>
</protein>
<dbReference type="AlphaFoldDB" id="A0A9D4GVQ8"/>
<keyword evidence="2" id="KW-1185">Reference proteome</keyword>
<accession>A0A9D4GVQ8</accession>
<evidence type="ECO:0000313" key="2">
    <source>
        <dbReference type="Proteomes" id="UP000828390"/>
    </source>
</evidence>
<sequence length="64" mass="6707">MAATVFDATTAVVGCVTGRIKTVLCKGTLSDSQTANTSLYKKGSNALSRLDLGKGLKLIDKSRM</sequence>
<name>A0A9D4GVQ8_DREPO</name>
<dbReference type="Proteomes" id="UP000828390">
    <property type="component" value="Unassembled WGS sequence"/>
</dbReference>
<organism evidence="1 2">
    <name type="scientific">Dreissena polymorpha</name>
    <name type="common">Zebra mussel</name>
    <name type="synonym">Mytilus polymorpha</name>
    <dbReference type="NCBI Taxonomy" id="45954"/>
    <lineage>
        <taxon>Eukaryota</taxon>
        <taxon>Metazoa</taxon>
        <taxon>Spiralia</taxon>
        <taxon>Lophotrochozoa</taxon>
        <taxon>Mollusca</taxon>
        <taxon>Bivalvia</taxon>
        <taxon>Autobranchia</taxon>
        <taxon>Heteroconchia</taxon>
        <taxon>Euheterodonta</taxon>
        <taxon>Imparidentia</taxon>
        <taxon>Neoheterodontei</taxon>
        <taxon>Myida</taxon>
        <taxon>Dreissenoidea</taxon>
        <taxon>Dreissenidae</taxon>
        <taxon>Dreissena</taxon>
    </lineage>
</organism>
<gene>
    <name evidence="1" type="ORF">DPMN_124244</name>
</gene>
<reference evidence="1" key="2">
    <citation type="submission" date="2020-11" db="EMBL/GenBank/DDBJ databases">
        <authorList>
            <person name="McCartney M.A."/>
            <person name="Auch B."/>
            <person name="Kono T."/>
            <person name="Mallez S."/>
            <person name="Becker A."/>
            <person name="Gohl D.M."/>
            <person name="Silverstein K.A.T."/>
            <person name="Koren S."/>
            <person name="Bechman K.B."/>
            <person name="Herman A."/>
            <person name="Abrahante J.E."/>
            <person name="Garbe J."/>
        </authorList>
    </citation>
    <scope>NUCLEOTIDE SEQUENCE</scope>
    <source>
        <strain evidence="1">Duluth1</strain>
        <tissue evidence="1">Whole animal</tissue>
    </source>
</reference>
<dbReference type="EMBL" id="JAIWYP010000005">
    <property type="protein sequence ID" value="KAH3822465.1"/>
    <property type="molecule type" value="Genomic_DNA"/>
</dbReference>